<evidence type="ECO:0000256" key="6">
    <source>
        <dbReference type="ARBA" id="ARBA00025175"/>
    </source>
</evidence>
<evidence type="ECO:0000256" key="5">
    <source>
        <dbReference type="ARBA" id="ARBA00023143"/>
    </source>
</evidence>
<evidence type="ECO:0000313" key="10">
    <source>
        <dbReference type="EMBL" id="KAA8717495.1"/>
    </source>
</evidence>
<dbReference type="Pfam" id="PF07196">
    <property type="entry name" value="Flagellin_IN"/>
    <property type="match status" value="1"/>
</dbReference>
<keyword evidence="7" id="KW-0964">Secreted</keyword>
<feature type="domain" description="Flagellar hook-associated protein 2 C-terminal" evidence="9">
    <location>
        <begin position="247"/>
        <end position="476"/>
    </location>
</feature>
<dbReference type="EMBL" id="VXKB01000001">
    <property type="protein sequence ID" value="KAA8717495.1"/>
    <property type="molecule type" value="Genomic_DNA"/>
</dbReference>
<evidence type="ECO:0000256" key="1">
    <source>
        <dbReference type="ARBA" id="ARBA00009764"/>
    </source>
</evidence>
<dbReference type="PANTHER" id="PTHR30288">
    <property type="entry name" value="FLAGELLAR CAP/ASSEMBLY PROTEIN FLID"/>
    <property type="match status" value="1"/>
</dbReference>
<evidence type="ECO:0000259" key="8">
    <source>
        <dbReference type="Pfam" id="PF02465"/>
    </source>
</evidence>
<evidence type="ECO:0000256" key="3">
    <source>
        <dbReference type="ARBA" id="ARBA00016246"/>
    </source>
</evidence>
<dbReference type="InterPro" id="IPR010809">
    <property type="entry name" value="FliD_C"/>
</dbReference>
<keyword evidence="10" id="KW-0966">Cell projection</keyword>
<dbReference type="AlphaFoldDB" id="A0A5M9RDG4"/>
<dbReference type="GO" id="GO:0009421">
    <property type="term" value="C:bacterial-type flagellum filament cap"/>
    <property type="evidence" value="ECO:0007669"/>
    <property type="project" value="InterPro"/>
</dbReference>
<dbReference type="GO" id="GO:0005576">
    <property type="term" value="C:extracellular region"/>
    <property type="evidence" value="ECO:0007669"/>
    <property type="project" value="UniProtKB-SubCell"/>
</dbReference>
<evidence type="ECO:0000256" key="7">
    <source>
        <dbReference type="RuleBase" id="RU362066"/>
    </source>
</evidence>
<evidence type="ECO:0000259" key="9">
    <source>
        <dbReference type="Pfam" id="PF07195"/>
    </source>
</evidence>
<reference evidence="10 11" key="1">
    <citation type="submission" date="2019-09" db="EMBL/GenBank/DDBJ databases">
        <title>Draft genome sequence of various Type strains from the CCUG.</title>
        <authorList>
            <person name="Pineiro-Iglesias B."/>
            <person name="Tunovic T."/>
            <person name="Unosson C."/>
            <person name="Inganas E."/>
            <person name="Ohlen M."/>
            <person name="Cardew S."/>
            <person name="Jensie-Markopoulos S."/>
            <person name="Salva-Serra F."/>
            <person name="Jaen-Luchoro D."/>
            <person name="Karlsson R."/>
            <person name="Svensson-Stadler L."/>
            <person name="Chun J."/>
            <person name="Moore E."/>
        </authorList>
    </citation>
    <scope>NUCLEOTIDE SEQUENCE [LARGE SCALE GENOMIC DNA]</scope>
    <source>
        <strain evidence="10 11">CCUG 53682T</strain>
    </source>
</reference>
<keyword evidence="5 7" id="KW-0975">Bacterial flagellum</keyword>
<accession>A0A5M9RDG4</accession>
<comment type="subcellular location">
    <subcellularLocation>
        <location evidence="7">Secreted</location>
    </subcellularLocation>
    <subcellularLocation>
        <location evidence="7">Bacterial flagellum</location>
    </subcellularLocation>
</comment>
<organism evidence="10 11">
    <name type="scientific">Morganella psychrotolerans</name>
    <dbReference type="NCBI Taxonomy" id="368603"/>
    <lineage>
        <taxon>Bacteria</taxon>
        <taxon>Pseudomonadati</taxon>
        <taxon>Pseudomonadota</taxon>
        <taxon>Gammaproteobacteria</taxon>
        <taxon>Enterobacterales</taxon>
        <taxon>Morganellaceae</taxon>
        <taxon>Morganella</taxon>
    </lineage>
</organism>
<comment type="subunit">
    <text evidence="2 7">Homopentamer.</text>
</comment>
<comment type="function">
    <text evidence="6">Required for the morphogenesis and for the elongation of the flagellar filament by facilitating polymerization of the flagellin monomers at the tip of growing filament. Forms a capping structure, which prevents flagellin subunits (transported through the central channel of the flagellum) from leaking out without polymerization at the distal end.</text>
</comment>
<gene>
    <name evidence="10" type="primary">fliD</name>
    <name evidence="10" type="ORF">F4V73_06545</name>
</gene>
<dbReference type="Pfam" id="PF02465">
    <property type="entry name" value="FliD_N"/>
    <property type="match status" value="1"/>
</dbReference>
<comment type="function">
    <text evidence="7">Required for morphogenesis and for the elongation of the flagellar filament by facilitating polymerization of the flagellin monomers at the tip of growing filament. Forms a capping structure, which prevents flagellin subunits (transported through the central channel of the flagellum) from leaking out without polymerization at the distal end.</text>
</comment>
<dbReference type="NCBIfam" id="NF005955">
    <property type="entry name" value="PRK08032.1"/>
    <property type="match status" value="1"/>
</dbReference>
<dbReference type="GO" id="GO:0009424">
    <property type="term" value="C:bacterial-type flagellum hook"/>
    <property type="evidence" value="ECO:0007669"/>
    <property type="project" value="UniProtKB-UniRule"/>
</dbReference>
<name>A0A5M9RDG4_9GAMM</name>
<feature type="domain" description="Flagellar hook-associated protein 2 N-terminal" evidence="8">
    <location>
        <begin position="12"/>
        <end position="106"/>
    </location>
</feature>
<dbReference type="InterPro" id="IPR040026">
    <property type="entry name" value="FliD"/>
</dbReference>
<dbReference type="Pfam" id="PF07195">
    <property type="entry name" value="FliD_C"/>
    <property type="match status" value="1"/>
</dbReference>
<dbReference type="GO" id="GO:0007155">
    <property type="term" value="P:cell adhesion"/>
    <property type="evidence" value="ECO:0007669"/>
    <property type="project" value="InterPro"/>
</dbReference>
<evidence type="ECO:0000313" key="11">
    <source>
        <dbReference type="Proteomes" id="UP000322181"/>
    </source>
</evidence>
<dbReference type="RefSeq" id="WP_150384737.1">
    <property type="nucleotide sequence ID" value="NZ_BAAAFS010000001.1"/>
</dbReference>
<evidence type="ECO:0000256" key="2">
    <source>
        <dbReference type="ARBA" id="ARBA00011255"/>
    </source>
</evidence>
<proteinExistence type="inferred from homology"/>
<dbReference type="InterPro" id="IPR003481">
    <property type="entry name" value="FliD_N"/>
</dbReference>
<evidence type="ECO:0000256" key="4">
    <source>
        <dbReference type="ARBA" id="ARBA00023054"/>
    </source>
</evidence>
<comment type="similarity">
    <text evidence="1 7">Belongs to the FliD family.</text>
</comment>
<sequence length="488" mass="52906">MAGIASLGVGAGMDLNKQLDMLEAAEMRRLEPLAAQKTACDAQISAFGKLQSSLEKLKSAAEALKKYDDISTTKVSGEYKSFDVSTDGKAVPGVYDVRVDKLAKAQTIATKGQADNKADLGDTSADTRTIKITQGDGTDPKKVFEVTLDKEHTSLIEIADAINKKDKGVSASVVKDSNNEYHLVLTSKTEGIDSRISVNVTGDTKLANVLDCTSGVKEEPVDPAKPTGPKIKVTEVSGGNMEQKVAANNARLNINGFDIETSTNVVKDEFPGLKLTLKKESENGKEDHLIISTDIEPAKNKIKAWVDAYNEYQKLSTELTKYTQTESGKAADKSNGPLIGDSTLRGIQNTMRGQIRTPNGSGEVDTMNKLGIKQKLDGTLEIDTKKLDKALGENSSSVKEFFAGDGEKTGFATENFNYLKKTLDSREGTIHNATDGLEKKKKGIDKRIEQTTKQIENSMDLYRRQFQNLDKMMNTLSGTTQALGKMLG</sequence>
<dbReference type="GO" id="GO:0071973">
    <property type="term" value="P:bacterial-type flagellum-dependent cell motility"/>
    <property type="evidence" value="ECO:0007669"/>
    <property type="project" value="TreeGrafter"/>
</dbReference>
<dbReference type="InterPro" id="IPR010810">
    <property type="entry name" value="Flagellin_hook_IN_motif"/>
</dbReference>
<dbReference type="PANTHER" id="PTHR30288:SF0">
    <property type="entry name" value="FLAGELLAR HOOK-ASSOCIATED PROTEIN 2"/>
    <property type="match status" value="1"/>
</dbReference>
<keyword evidence="4" id="KW-0175">Coiled coil</keyword>
<dbReference type="Proteomes" id="UP000322181">
    <property type="component" value="Unassembled WGS sequence"/>
</dbReference>
<keyword evidence="10" id="KW-0282">Flagellum</keyword>
<comment type="caution">
    <text evidence="10">The sequence shown here is derived from an EMBL/GenBank/DDBJ whole genome shotgun (WGS) entry which is preliminary data.</text>
</comment>
<protein>
    <recommendedName>
        <fullName evidence="3 7">Flagellar hook-associated protein 2</fullName>
        <shortName evidence="7">HAP2</shortName>
    </recommendedName>
    <alternativeName>
        <fullName evidence="7">Flagellar cap protein</fullName>
    </alternativeName>
</protein>
<keyword evidence="10" id="KW-0969">Cilium</keyword>